<dbReference type="InterPro" id="IPR002073">
    <property type="entry name" value="PDEase_catalytic_dom"/>
</dbReference>
<dbReference type="SUPFAM" id="SSF109604">
    <property type="entry name" value="HD-domain/PDEase-like"/>
    <property type="match status" value="1"/>
</dbReference>
<dbReference type="GO" id="GO:0046872">
    <property type="term" value="F:metal ion binding"/>
    <property type="evidence" value="ECO:0007669"/>
    <property type="project" value="UniProtKB-KW"/>
</dbReference>
<keyword evidence="2" id="KW-0378">Hydrolase</keyword>
<dbReference type="Proteomes" id="UP000037460">
    <property type="component" value="Unassembled WGS sequence"/>
</dbReference>
<dbReference type="Pfam" id="PF00233">
    <property type="entry name" value="PDEase_I"/>
    <property type="match status" value="1"/>
</dbReference>
<keyword evidence="1" id="KW-0479">Metal-binding</keyword>
<dbReference type="AlphaFoldDB" id="A0A0M0JLE8"/>
<proteinExistence type="predicted"/>
<reference evidence="6" key="1">
    <citation type="journal article" date="2015" name="PLoS Genet.">
        <title>Genome Sequence and Transcriptome Analyses of Chrysochromulina tobin: Metabolic Tools for Enhanced Algal Fitness in the Prominent Order Prymnesiales (Haptophyceae).</title>
        <authorList>
            <person name="Hovde B.T."/>
            <person name="Deodato C.R."/>
            <person name="Hunsperger H.M."/>
            <person name="Ryken S.A."/>
            <person name="Yost W."/>
            <person name="Jha R.K."/>
            <person name="Patterson J."/>
            <person name="Monnat R.J. Jr."/>
            <person name="Barlow S.B."/>
            <person name="Starkenburg S.R."/>
            <person name="Cattolico R.A."/>
        </authorList>
    </citation>
    <scope>NUCLEOTIDE SEQUENCE</scope>
    <source>
        <strain evidence="6">CCMP291</strain>
    </source>
</reference>
<dbReference type="GO" id="GO:0004114">
    <property type="term" value="F:3',5'-cyclic-nucleotide phosphodiesterase activity"/>
    <property type="evidence" value="ECO:0007669"/>
    <property type="project" value="InterPro"/>
</dbReference>
<evidence type="ECO:0000313" key="5">
    <source>
        <dbReference type="EMBL" id="KOO27411.1"/>
    </source>
</evidence>
<dbReference type="PROSITE" id="PS51845">
    <property type="entry name" value="PDEASE_I_2"/>
    <property type="match status" value="1"/>
</dbReference>
<evidence type="ECO:0000313" key="6">
    <source>
        <dbReference type="Proteomes" id="UP000037460"/>
    </source>
</evidence>
<dbReference type="OrthoDB" id="546632at2759"/>
<dbReference type="PANTHER" id="PTHR11347">
    <property type="entry name" value="CYCLIC NUCLEOTIDE PHOSPHODIESTERASE"/>
    <property type="match status" value="1"/>
</dbReference>
<dbReference type="Gene3D" id="1.10.1300.10">
    <property type="entry name" value="3'5'-cyclic nucleotide phosphodiesterase, catalytic domain"/>
    <property type="match status" value="1"/>
</dbReference>
<protein>
    <submittedName>
        <fullName evidence="5">3 5-cyclic nucleotide phosphodiesterase</fullName>
    </submittedName>
</protein>
<evidence type="ECO:0000259" key="4">
    <source>
        <dbReference type="PROSITE" id="PS51845"/>
    </source>
</evidence>
<feature type="domain" description="PDEase" evidence="4">
    <location>
        <begin position="42"/>
        <end position="435"/>
    </location>
</feature>
<name>A0A0M0JLE8_9EUKA</name>
<accession>A0A0M0JLE8</accession>
<evidence type="ECO:0000256" key="1">
    <source>
        <dbReference type="ARBA" id="ARBA00022723"/>
    </source>
</evidence>
<evidence type="ECO:0000256" key="3">
    <source>
        <dbReference type="SAM" id="MobiDB-lite"/>
    </source>
</evidence>
<comment type="caution">
    <text evidence="5">The sequence shown here is derived from an EMBL/GenBank/DDBJ whole genome shotgun (WGS) entry which is preliminary data.</text>
</comment>
<feature type="compositionally biased region" description="Low complexity" evidence="3">
    <location>
        <begin position="189"/>
        <end position="204"/>
    </location>
</feature>
<organism evidence="5 6">
    <name type="scientific">Chrysochromulina tobinii</name>
    <dbReference type="NCBI Taxonomy" id="1460289"/>
    <lineage>
        <taxon>Eukaryota</taxon>
        <taxon>Haptista</taxon>
        <taxon>Haptophyta</taxon>
        <taxon>Prymnesiophyceae</taxon>
        <taxon>Prymnesiales</taxon>
        <taxon>Chrysochromulinaceae</taxon>
        <taxon>Chrysochromulina</taxon>
    </lineage>
</organism>
<evidence type="ECO:0000256" key="2">
    <source>
        <dbReference type="ARBA" id="ARBA00022801"/>
    </source>
</evidence>
<feature type="non-terminal residue" evidence="5">
    <location>
        <position position="1"/>
    </location>
</feature>
<gene>
    <name evidence="5" type="ORF">Ctob_006713</name>
</gene>
<dbReference type="InterPro" id="IPR036971">
    <property type="entry name" value="PDEase_catalytic_dom_sf"/>
</dbReference>
<sequence length="435" mass="46158">EGISSGSSAGSSAGLSVNGLSVNGLSAVTTAAAAPACIGKPSKAAWASAAVELGDAVLDWTYDVCALDTAASGHCLASLFIEILERCNLIERLHADGLDLDLTRLCTYLMHVEAHYGTNAYHSRKHGADVLLGVYRFLAERTQPHSAAPSDSGAALPSGAQPPAQDGGAISNEGASAISPPRDPRDGSSDGAQDGADASSRAASPTDRASGWALSPLQTFAGLFAAAVHDFNHPGTNNSHEVKCDSTRALQYHDESVLESHHLASAFLALMQPEHHFLRAWPRADYSAWRKLVIHLVLMTDLAKHFDFVSSLNSLPEGCLCPSEEPDAALVLSVAIKCADLGHSLKPWPLHQQWSQWVTDEFFALGDLERASGVPISALCDREKDVDLPKNQMSFLKFVCMPLYLAAERALPDGPAADAVAHLEANIERWANIGS</sequence>
<dbReference type="GO" id="GO:0007165">
    <property type="term" value="P:signal transduction"/>
    <property type="evidence" value="ECO:0007669"/>
    <property type="project" value="InterPro"/>
</dbReference>
<dbReference type="EMBL" id="JWZX01002719">
    <property type="protein sequence ID" value="KOO27411.1"/>
    <property type="molecule type" value="Genomic_DNA"/>
</dbReference>
<feature type="region of interest" description="Disordered" evidence="3">
    <location>
        <begin position="145"/>
        <end position="209"/>
    </location>
</feature>
<keyword evidence="6" id="KW-1185">Reference proteome</keyword>